<evidence type="ECO:0000256" key="4">
    <source>
        <dbReference type="ARBA" id="ARBA00023242"/>
    </source>
</evidence>
<dbReference type="SUPFAM" id="SSF101936">
    <property type="entry name" value="DNA-binding pseudobarrel domain"/>
    <property type="match status" value="2"/>
</dbReference>
<dbReference type="Gene3D" id="2.40.330.10">
    <property type="entry name" value="DNA-binding pseudobarrel domain"/>
    <property type="match status" value="2"/>
</dbReference>
<keyword evidence="4" id="KW-0539">Nucleus</keyword>
<dbReference type="InterPro" id="IPR044837">
    <property type="entry name" value="REM16-like"/>
</dbReference>
<protein>
    <recommendedName>
        <fullName evidence="5">TF-B3 domain-containing protein</fullName>
    </recommendedName>
</protein>
<keyword evidence="3" id="KW-0804">Transcription</keyword>
<gene>
    <name evidence="6" type="ORF">KP509_27G039600</name>
</gene>
<evidence type="ECO:0000256" key="1">
    <source>
        <dbReference type="ARBA" id="ARBA00023015"/>
    </source>
</evidence>
<dbReference type="GO" id="GO:0003677">
    <property type="term" value="F:DNA binding"/>
    <property type="evidence" value="ECO:0007669"/>
    <property type="project" value="UniProtKB-KW"/>
</dbReference>
<dbReference type="OrthoDB" id="1666376at2759"/>
<keyword evidence="7" id="KW-1185">Reference proteome</keyword>
<reference evidence="6 7" key="1">
    <citation type="submission" date="2021-08" db="EMBL/GenBank/DDBJ databases">
        <title>WGS assembly of Ceratopteris richardii.</title>
        <authorList>
            <person name="Marchant D.B."/>
            <person name="Chen G."/>
            <person name="Jenkins J."/>
            <person name="Shu S."/>
            <person name="Leebens-Mack J."/>
            <person name="Grimwood J."/>
            <person name="Schmutz J."/>
            <person name="Soltis P."/>
            <person name="Soltis D."/>
            <person name="Chen Z.-H."/>
        </authorList>
    </citation>
    <scope>NUCLEOTIDE SEQUENCE [LARGE SCALE GENOMIC DNA]</scope>
    <source>
        <strain evidence="6">Whitten #5841</strain>
        <tissue evidence="6">Leaf</tissue>
    </source>
</reference>
<organism evidence="6 7">
    <name type="scientific">Ceratopteris richardii</name>
    <name type="common">Triangle waterfern</name>
    <dbReference type="NCBI Taxonomy" id="49495"/>
    <lineage>
        <taxon>Eukaryota</taxon>
        <taxon>Viridiplantae</taxon>
        <taxon>Streptophyta</taxon>
        <taxon>Embryophyta</taxon>
        <taxon>Tracheophyta</taxon>
        <taxon>Polypodiopsida</taxon>
        <taxon>Polypodiidae</taxon>
        <taxon>Polypodiales</taxon>
        <taxon>Pteridineae</taxon>
        <taxon>Pteridaceae</taxon>
        <taxon>Parkerioideae</taxon>
        <taxon>Ceratopteris</taxon>
    </lineage>
</organism>
<dbReference type="CDD" id="cd10017">
    <property type="entry name" value="B3_DNA"/>
    <property type="match status" value="1"/>
</dbReference>
<feature type="domain" description="TF-B3" evidence="5">
    <location>
        <begin position="268"/>
        <end position="365"/>
    </location>
</feature>
<dbReference type="PROSITE" id="PS50863">
    <property type="entry name" value="B3"/>
    <property type="match status" value="1"/>
</dbReference>
<dbReference type="InterPro" id="IPR003340">
    <property type="entry name" value="B3_DNA-bd"/>
</dbReference>
<evidence type="ECO:0000313" key="6">
    <source>
        <dbReference type="EMBL" id="KAH7295251.1"/>
    </source>
</evidence>
<dbReference type="OMA" id="FTIICCE"/>
<dbReference type="SMART" id="SM01019">
    <property type="entry name" value="B3"/>
    <property type="match status" value="2"/>
</dbReference>
<evidence type="ECO:0000256" key="3">
    <source>
        <dbReference type="ARBA" id="ARBA00023163"/>
    </source>
</evidence>
<dbReference type="PANTHER" id="PTHR31391:SF157">
    <property type="entry name" value="B3 DOMAIN-CONTAINING PROTEIN REM16"/>
    <property type="match status" value="1"/>
</dbReference>
<keyword evidence="2" id="KW-0238">DNA-binding</keyword>
<dbReference type="PANTHER" id="PTHR31391">
    <property type="entry name" value="B3 DOMAIN-CONTAINING PROTEIN OS11G0197600-RELATED"/>
    <property type="match status" value="1"/>
</dbReference>
<dbReference type="Proteomes" id="UP000825935">
    <property type="component" value="Chromosome 27"/>
</dbReference>
<dbReference type="EMBL" id="CM035432">
    <property type="protein sequence ID" value="KAH7295250.1"/>
    <property type="molecule type" value="Genomic_DNA"/>
</dbReference>
<keyword evidence="1" id="KW-0805">Transcription regulation</keyword>
<sequence>MGSSMDGRVPQCASFFEVVDSSMEAAHMEPSLVIPMSFIKKFHSYLNYMITLEAPSGVMFKALIEIDKEKHFRITFGWKELAEHLGIRSGNLLILELVFKDHFRVYVYDEDDKCEKNLYVIDCEESYRRVITWEPTDDGLNFGAAINERERAYADVICTNASNGKTMILSQDVLSSPSKYHLSKSSTYSSAKKRGIEESKEFGKSKGVHIAKNDCMEITTYYLPSKVQNYIKPHFTLKDLQQVYQNLHVQTQQAFENAVSYSSTNPFFIRMMIHSNVCSGYSLGIPKSFGVKHMSADQEHVVLIDARKRAWSVTFLGHKNDHITFSAGWKHFVLDHELKCGDICIFEKMSTKALTAFNVHTFRVHKADRQELLNKVPPKLSSVIARGFT</sequence>
<dbReference type="Pfam" id="PF02362">
    <property type="entry name" value="B3"/>
    <property type="match status" value="1"/>
</dbReference>
<dbReference type="InterPro" id="IPR015300">
    <property type="entry name" value="DNA-bd_pseudobarrel_sf"/>
</dbReference>
<evidence type="ECO:0000313" key="7">
    <source>
        <dbReference type="Proteomes" id="UP000825935"/>
    </source>
</evidence>
<dbReference type="AlphaFoldDB" id="A0A8T2RH74"/>
<accession>A0A8T2RH74</accession>
<comment type="caution">
    <text evidence="6">The sequence shown here is derived from an EMBL/GenBank/DDBJ whole genome shotgun (WGS) entry which is preliminary data.</text>
</comment>
<evidence type="ECO:0000256" key="2">
    <source>
        <dbReference type="ARBA" id="ARBA00023125"/>
    </source>
</evidence>
<dbReference type="EMBL" id="CM035432">
    <property type="protein sequence ID" value="KAH7295251.1"/>
    <property type="molecule type" value="Genomic_DNA"/>
</dbReference>
<name>A0A8T2RH74_CERRI</name>
<proteinExistence type="predicted"/>
<evidence type="ECO:0000259" key="5">
    <source>
        <dbReference type="PROSITE" id="PS50863"/>
    </source>
</evidence>